<dbReference type="InterPro" id="IPR013328">
    <property type="entry name" value="6PGD_dom2"/>
</dbReference>
<dbReference type="Pfam" id="PF02317">
    <property type="entry name" value="Octopine_DH"/>
    <property type="match status" value="1"/>
</dbReference>
<dbReference type="Pfam" id="PF01210">
    <property type="entry name" value="NAD_Gly3P_dh_N"/>
    <property type="match status" value="1"/>
</dbReference>
<dbReference type="PANTHER" id="PTHR38015">
    <property type="entry name" value="BLR6086 PROTEIN"/>
    <property type="match status" value="1"/>
</dbReference>
<gene>
    <name evidence="4" type="ORF">J2Z76_002647</name>
</gene>
<dbReference type="InterPro" id="IPR051729">
    <property type="entry name" value="Opine/Lysopine_DH"/>
</dbReference>
<dbReference type="InterPro" id="IPR008927">
    <property type="entry name" value="6-PGluconate_DH-like_C_sf"/>
</dbReference>
<dbReference type="SUPFAM" id="SSF51735">
    <property type="entry name" value="NAD(P)-binding Rossmann-fold domains"/>
    <property type="match status" value="1"/>
</dbReference>
<protein>
    <submittedName>
        <fullName evidence="4">Opine dehydrogenase</fullName>
        <ecNumber evidence="4">1.5.1.28</ecNumber>
    </submittedName>
</protein>
<keyword evidence="5" id="KW-1185">Reference proteome</keyword>
<dbReference type="PANTHER" id="PTHR38015:SF1">
    <property type="entry name" value="OPINE DEHYDROGENASE DOMAIN-CONTAINING PROTEIN"/>
    <property type="match status" value="1"/>
</dbReference>
<dbReference type="Gene3D" id="3.40.50.720">
    <property type="entry name" value="NAD(P)-binding Rossmann-like Domain"/>
    <property type="match status" value="1"/>
</dbReference>
<sequence length="359" mass="39360">MKVAVLGSGNGGCAVAFEWSKAGHDVYMFDFEQFKKNINAINDVGGICSEGDLEGFQKLVYAGHDIGKVIPESDIIFVVGPAYSTEPFGKVCKPYVQNGQMYIVCPSSCAGSLVFKNALGLNLEDESVIVAETSTLPYAVRIIGDARIAVYNRLKGAYYVAALPSKYNDKVYDVVVKVYSEIEIAKNILQTTLQNANPIIHPSVSLLNAALIERTNGNFLFYEEGVTKAVGRVIKSMDDERIEIGNKLGITIIPDPVLGIKQGYMADDTYDIGYSKAPGFKGIMAQSQLDHRYINEDAGYGLVFFTDLAKQIGVKTPSMDTVIEMASIVMDRDYKEEKARTMEGLGLSKYNLDELNEIL</sequence>
<dbReference type="GO" id="GO:0047129">
    <property type="term" value="F:opine dehydrogenase activity"/>
    <property type="evidence" value="ECO:0007669"/>
    <property type="project" value="UniProtKB-EC"/>
</dbReference>
<evidence type="ECO:0000259" key="3">
    <source>
        <dbReference type="Pfam" id="PF02317"/>
    </source>
</evidence>
<feature type="domain" description="Glycerol-3-phosphate dehydrogenase NAD-dependent N-terminal" evidence="2">
    <location>
        <begin position="2"/>
        <end position="104"/>
    </location>
</feature>
<dbReference type="Proteomes" id="UP001519342">
    <property type="component" value="Unassembled WGS sequence"/>
</dbReference>
<proteinExistence type="predicted"/>
<dbReference type="InterPro" id="IPR003421">
    <property type="entry name" value="Opine_DH"/>
</dbReference>
<organism evidence="4 5">
    <name type="scientific">Sedimentibacter acidaminivorans</name>
    <dbReference type="NCBI Taxonomy" id="913099"/>
    <lineage>
        <taxon>Bacteria</taxon>
        <taxon>Bacillati</taxon>
        <taxon>Bacillota</taxon>
        <taxon>Tissierellia</taxon>
        <taxon>Sedimentibacter</taxon>
    </lineage>
</organism>
<dbReference type="Gene3D" id="1.10.1040.10">
    <property type="entry name" value="N-(1-d-carboxylethyl)-l-norvaline Dehydrogenase, domain 2"/>
    <property type="match status" value="1"/>
</dbReference>
<dbReference type="EMBL" id="JAGGKS010000008">
    <property type="protein sequence ID" value="MBP1926777.1"/>
    <property type="molecule type" value="Genomic_DNA"/>
</dbReference>
<evidence type="ECO:0000313" key="5">
    <source>
        <dbReference type="Proteomes" id="UP001519342"/>
    </source>
</evidence>
<name>A0ABS4GGM6_9FIRM</name>
<accession>A0ABS4GGM6</accession>
<dbReference type="SUPFAM" id="SSF48179">
    <property type="entry name" value="6-phosphogluconate dehydrogenase C-terminal domain-like"/>
    <property type="match status" value="1"/>
</dbReference>
<evidence type="ECO:0000259" key="2">
    <source>
        <dbReference type="Pfam" id="PF01210"/>
    </source>
</evidence>
<dbReference type="RefSeq" id="WP_209512502.1">
    <property type="nucleotide sequence ID" value="NZ_JAGGKS010000008.1"/>
</dbReference>
<evidence type="ECO:0000256" key="1">
    <source>
        <dbReference type="ARBA" id="ARBA00023002"/>
    </source>
</evidence>
<dbReference type="InterPro" id="IPR011128">
    <property type="entry name" value="G3P_DH_NAD-dep_N"/>
</dbReference>
<dbReference type="InterPro" id="IPR036291">
    <property type="entry name" value="NAD(P)-bd_dom_sf"/>
</dbReference>
<reference evidence="4 5" key="1">
    <citation type="submission" date="2021-03" db="EMBL/GenBank/DDBJ databases">
        <title>Genomic Encyclopedia of Type Strains, Phase IV (KMG-IV): sequencing the most valuable type-strain genomes for metagenomic binning, comparative biology and taxonomic classification.</title>
        <authorList>
            <person name="Goeker M."/>
        </authorList>
    </citation>
    <scope>NUCLEOTIDE SEQUENCE [LARGE SCALE GENOMIC DNA]</scope>
    <source>
        <strain evidence="4 5">DSM 24004</strain>
    </source>
</reference>
<feature type="domain" description="Opine dehydrogenase" evidence="3">
    <location>
        <begin position="185"/>
        <end position="330"/>
    </location>
</feature>
<comment type="caution">
    <text evidence="4">The sequence shown here is derived from an EMBL/GenBank/DDBJ whole genome shotgun (WGS) entry which is preliminary data.</text>
</comment>
<keyword evidence="1 4" id="KW-0560">Oxidoreductase</keyword>
<evidence type="ECO:0000313" key="4">
    <source>
        <dbReference type="EMBL" id="MBP1926777.1"/>
    </source>
</evidence>
<dbReference type="EC" id="1.5.1.28" evidence="4"/>